<evidence type="ECO:0000313" key="2">
    <source>
        <dbReference type="Proteomes" id="UP001451303"/>
    </source>
</evidence>
<organism evidence="1 2">
    <name type="scientific">Neurospora intermedia</name>
    <dbReference type="NCBI Taxonomy" id="5142"/>
    <lineage>
        <taxon>Eukaryota</taxon>
        <taxon>Fungi</taxon>
        <taxon>Dikarya</taxon>
        <taxon>Ascomycota</taxon>
        <taxon>Pezizomycotina</taxon>
        <taxon>Sordariomycetes</taxon>
        <taxon>Sordariomycetidae</taxon>
        <taxon>Sordariales</taxon>
        <taxon>Sordariaceae</taxon>
        <taxon>Neurospora</taxon>
    </lineage>
</organism>
<dbReference type="Proteomes" id="UP001451303">
    <property type="component" value="Unassembled WGS sequence"/>
</dbReference>
<reference evidence="1 2" key="1">
    <citation type="submission" date="2023-09" db="EMBL/GenBank/DDBJ databases">
        <title>Multi-omics analysis of a traditional fermented food reveals byproduct-associated fungal strains for waste-to-food upcycling.</title>
        <authorList>
            <consortium name="Lawrence Berkeley National Laboratory"/>
            <person name="Rekdal V.M."/>
            <person name="Villalobos-Escobedo J.M."/>
            <person name="Rodriguez-Valeron N."/>
            <person name="Garcia M.O."/>
            <person name="Vasquez D.P."/>
            <person name="Damayanti I."/>
            <person name="Sorensen P.M."/>
            <person name="Baidoo E.E."/>
            <person name="De Carvalho A.C."/>
            <person name="Riley R."/>
            <person name="Lipzen A."/>
            <person name="He G."/>
            <person name="Yan M."/>
            <person name="Haridas S."/>
            <person name="Daum C."/>
            <person name="Yoshinaga Y."/>
            <person name="Ng V."/>
            <person name="Grigoriev I.V."/>
            <person name="Munk R."/>
            <person name="Nuraida L."/>
            <person name="Wijaya C.H."/>
            <person name="Morales P.-C."/>
            <person name="Keasling J.D."/>
        </authorList>
    </citation>
    <scope>NUCLEOTIDE SEQUENCE [LARGE SCALE GENOMIC DNA]</scope>
    <source>
        <strain evidence="1 2">FGSC 2613</strain>
    </source>
</reference>
<protein>
    <submittedName>
        <fullName evidence="1">Uncharacterized protein</fullName>
    </submittedName>
</protein>
<evidence type="ECO:0000313" key="1">
    <source>
        <dbReference type="EMBL" id="KAL0470417.1"/>
    </source>
</evidence>
<proteinExistence type="predicted"/>
<feature type="non-terminal residue" evidence="1">
    <location>
        <position position="1"/>
    </location>
</feature>
<dbReference type="EMBL" id="JAVLET010000004">
    <property type="protein sequence ID" value="KAL0470417.1"/>
    <property type="molecule type" value="Genomic_DNA"/>
</dbReference>
<sequence>FRTTEWTSGHRLRGDKTTKWPNCFNMHTAHIRQACTGIRGRVPYRQMTVTAFRFRPDYLETYRTKELPFPAVFYHSPLKLKARQAQSSPACVEIREAINTKIGQRPKYEHGAGEGEAYSKEIRLDTTLSKKKKKKKTSHHW</sequence>
<gene>
    <name evidence="1" type="ORF">QR685DRAFT_442071</name>
</gene>
<comment type="caution">
    <text evidence="1">The sequence shown here is derived from an EMBL/GenBank/DDBJ whole genome shotgun (WGS) entry which is preliminary data.</text>
</comment>
<name>A0ABR3DCM8_NEUIN</name>
<accession>A0ABR3DCM8</accession>
<keyword evidence="2" id="KW-1185">Reference proteome</keyword>